<comment type="similarity">
    <text evidence="1">Belongs to the DENND6 family.</text>
</comment>
<gene>
    <name evidence="4" type="ORF">C2E20_5078</name>
</gene>
<evidence type="ECO:0000313" key="4">
    <source>
        <dbReference type="EMBL" id="PSC71572.1"/>
    </source>
</evidence>
<dbReference type="InterPro" id="IPR024224">
    <property type="entry name" value="DENND6"/>
</dbReference>
<comment type="caution">
    <text evidence="4">The sequence shown here is derived from an EMBL/GenBank/DDBJ whole genome shotgun (WGS) entry which is preliminary data.</text>
</comment>
<feature type="region of interest" description="Disordered" evidence="2">
    <location>
        <begin position="418"/>
        <end position="483"/>
    </location>
</feature>
<dbReference type="PROSITE" id="PS50211">
    <property type="entry name" value="DENN"/>
    <property type="match status" value="1"/>
</dbReference>
<reference evidence="4 5" key="1">
    <citation type="journal article" date="2018" name="Plant J.">
        <title>Genome sequences of Chlorella sorokiniana UTEX 1602 and Micractinium conductrix SAG 241.80: implications to maltose excretion by a green alga.</title>
        <authorList>
            <person name="Arriola M.B."/>
            <person name="Velmurugan N."/>
            <person name="Zhang Y."/>
            <person name="Plunkett M.H."/>
            <person name="Hondzo H."/>
            <person name="Barney B.M."/>
        </authorList>
    </citation>
    <scope>NUCLEOTIDE SEQUENCE [LARGE SCALE GENOMIC DNA]</scope>
    <source>
        <strain evidence="4 5">SAG 241.80</strain>
    </source>
</reference>
<dbReference type="InterPro" id="IPR037516">
    <property type="entry name" value="Tripartite_DENN"/>
</dbReference>
<dbReference type="PANTHER" id="PTHR13677:SF0">
    <property type="entry name" value="LD41638P"/>
    <property type="match status" value="1"/>
</dbReference>
<dbReference type="OrthoDB" id="10265409at2759"/>
<proteinExistence type="inferred from homology"/>
<evidence type="ECO:0000259" key="3">
    <source>
        <dbReference type="PROSITE" id="PS50211"/>
    </source>
</evidence>
<feature type="domain" description="UDENN" evidence="3">
    <location>
        <begin position="4"/>
        <end position="655"/>
    </location>
</feature>
<dbReference type="EMBL" id="LHPF02000014">
    <property type="protein sequence ID" value="PSC71572.1"/>
    <property type="molecule type" value="Genomic_DNA"/>
</dbReference>
<evidence type="ECO:0000313" key="5">
    <source>
        <dbReference type="Proteomes" id="UP000239649"/>
    </source>
</evidence>
<evidence type="ECO:0000256" key="2">
    <source>
        <dbReference type="SAM" id="MobiDB-lite"/>
    </source>
</evidence>
<name>A0A2P6VBV1_9CHLO</name>
<feature type="compositionally biased region" description="Low complexity" evidence="2">
    <location>
        <begin position="440"/>
        <end position="464"/>
    </location>
</feature>
<dbReference type="GO" id="GO:0005085">
    <property type="term" value="F:guanyl-nucleotide exchange factor activity"/>
    <property type="evidence" value="ECO:0007669"/>
    <property type="project" value="InterPro"/>
</dbReference>
<feature type="compositionally biased region" description="Gly residues" evidence="2">
    <location>
        <begin position="201"/>
        <end position="215"/>
    </location>
</feature>
<accession>A0A2P6VBV1</accession>
<sequence length="754" mass="78920">MVLCGLAEVLFDIDRGHQVEAVWPDGLLSPEELADVAFNSFPDSLSLELRSTSSVRDSSFCFRLRRRALPGAPPQLAYIYGHVFCRQRQDDRLRRGCEQKAVVLLSWLPLYSVLEPLARLVGPTVLSYGREALRQVWEDVSAWPPLEWGCRMELPLLGLDTVNVQLPLLTSLPTSALPPAVAAALGQYAVAAALGRSGEPGPGAEAGAGGAGGAGDARAAADGVPLGSSTGSEVAAAAAETEAEPGHQQQQQRMQPVAAAATPHLLVASPAQVATALADELDVSGLPLGLLPQAYGQQEPEASAFGDCDAFTPLREALPQLWALWELLLLGEPLMVAAPSPGACSAAVAALLSLLAPFPYSLDWRPYFTIHDPAFARLAAGELPTAANALPMCMGVTNLYFLKALPDWPNVLSTGYTPTTMPPSSSSSEQLDALAGNGNGAAAAGSLHPSESAPSVAGSSSGSLAGLGGRSSGLSPAGGSSGSRLGGMLRLRPATPAALLSGPVDHCWLSYKPLSRPDKTVLDRLVQPQPSDPADKWHRLAAVNSAMLRRHFQELTKALLQPLLPYISPCLPPRPTGQASGDATAPPLKPPPLPRLDADVLLARLSAKGAALPPVLLERFGGARPLLQFYQRFLASPNLVSFMHLRRLAANAWQAQEWEAAATAAAAPMQELRDVESFFRLEQRLAAARQQQQLAAGGGDGRGAADADAAALAGELAAQLQLAFSELPEDLQAVIMQTPLHAALLQPAGGGEQG</sequence>
<dbReference type="AlphaFoldDB" id="A0A2P6VBV1"/>
<organism evidence="4 5">
    <name type="scientific">Micractinium conductrix</name>
    <dbReference type="NCBI Taxonomy" id="554055"/>
    <lineage>
        <taxon>Eukaryota</taxon>
        <taxon>Viridiplantae</taxon>
        <taxon>Chlorophyta</taxon>
        <taxon>core chlorophytes</taxon>
        <taxon>Trebouxiophyceae</taxon>
        <taxon>Chlorellales</taxon>
        <taxon>Chlorellaceae</taxon>
        <taxon>Chlorella clade</taxon>
        <taxon>Micractinium</taxon>
    </lineage>
</organism>
<protein>
    <submittedName>
        <fullName evidence="4">DENND6A isoform X1</fullName>
    </submittedName>
</protein>
<feature type="region of interest" description="Disordered" evidence="2">
    <location>
        <begin position="201"/>
        <end position="257"/>
    </location>
</feature>
<dbReference type="PANTHER" id="PTHR13677">
    <property type="entry name" value="LD41638P"/>
    <property type="match status" value="1"/>
</dbReference>
<feature type="compositionally biased region" description="Low complexity" evidence="2">
    <location>
        <begin position="248"/>
        <end position="257"/>
    </location>
</feature>
<dbReference type="GO" id="GO:0055037">
    <property type="term" value="C:recycling endosome"/>
    <property type="evidence" value="ECO:0007669"/>
    <property type="project" value="TreeGrafter"/>
</dbReference>
<dbReference type="Proteomes" id="UP000239649">
    <property type="component" value="Unassembled WGS sequence"/>
</dbReference>
<feature type="compositionally biased region" description="Low complexity" evidence="2">
    <location>
        <begin position="418"/>
        <end position="428"/>
    </location>
</feature>
<evidence type="ECO:0000256" key="1">
    <source>
        <dbReference type="ARBA" id="ARBA00007159"/>
    </source>
</evidence>
<keyword evidence="5" id="KW-1185">Reference proteome</keyword>